<dbReference type="CDD" id="cd07719">
    <property type="entry name" value="arylsulfatase_AtsA-like_MBL-fold"/>
    <property type="match status" value="1"/>
</dbReference>
<keyword evidence="2" id="KW-0732">Signal</keyword>
<evidence type="ECO:0000259" key="3">
    <source>
        <dbReference type="SMART" id="SM00849"/>
    </source>
</evidence>
<dbReference type="InterPro" id="IPR036866">
    <property type="entry name" value="RibonucZ/Hydroxyglut_hydro"/>
</dbReference>
<proteinExistence type="predicted"/>
<protein>
    <submittedName>
        <fullName evidence="4">MBL fold metallo-hydrolase</fullName>
    </submittedName>
</protein>
<dbReference type="SUPFAM" id="SSF56281">
    <property type="entry name" value="Metallo-hydrolase/oxidoreductase"/>
    <property type="match status" value="1"/>
</dbReference>
<dbReference type="InterPro" id="IPR044094">
    <property type="entry name" value="AtsA-like_MBL-fold"/>
</dbReference>
<evidence type="ECO:0000256" key="1">
    <source>
        <dbReference type="ARBA" id="ARBA00022801"/>
    </source>
</evidence>
<dbReference type="PANTHER" id="PTHR46018">
    <property type="entry name" value="ZINC PHOSPHODIESTERASE ELAC PROTEIN 1"/>
    <property type="match status" value="1"/>
</dbReference>
<name>A0ABW3HAA4_9SPHN</name>
<evidence type="ECO:0000256" key="2">
    <source>
        <dbReference type="SAM" id="SignalP"/>
    </source>
</evidence>
<evidence type="ECO:0000313" key="4">
    <source>
        <dbReference type="EMBL" id="MFD0948338.1"/>
    </source>
</evidence>
<keyword evidence="5" id="KW-1185">Reference proteome</keyword>
<feature type="domain" description="Metallo-beta-lactamase" evidence="3">
    <location>
        <begin position="51"/>
        <end position="254"/>
    </location>
</feature>
<keyword evidence="1" id="KW-0378">Hydrolase</keyword>
<gene>
    <name evidence="4" type="ORF">ACFQ1E_18515</name>
</gene>
<evidence type="ECO:0000313" key="5">
    <source>
        <dbReference type="Proteomes" id="UP001596977"/>
    </source>
</evidence>
<dbReference type="Proteomes" id="UP001596977">
    <property type="component" value="Unassembled WGS sequence"/>
</dbReference>
<dbReference type="Pfam" id="PF12706">
    <property type="entry name" value="Lactamase_B_2"/>
    <property type="match status" value="1"/>
</dbReference>
<accession>A0ABW3HAA4</accession>
<feature type="signal peptide" evidence="2">
    <location>
        <begin position="1"/>
        <end position="24"/>
    </location>
</feature>
<dbReference type="Gene3D" id="3.60.15.10">
    <property type="entry name" value="Ribonuclease Z/Hydroxyacylglutathione hydrolase-like"/>
    <property type="match status" value="1"/>
</dbReference>
<feature type="chain" id="PRO_5046714914" evidence="2">
    <location>
        <begin position="25"/>
        <end position="329"/>
    </location>
</feature>
<dbReference type="RefSeq" id="WP_264946332.1">
    <property type="nucleotide sequence ID" value="NZ_JAPDRA010000012.1"/>
</dbReference>
<dbReference type="PANTHER" id="PTHR46018:SF2">
    <property type="entry name" value="ZINC PHOSPHODIESTERASE ELAC PROTEIN 1"/>
    <property type="match status" value="1"/>
</dbReference>
<dbReference type="EMBL" id="JBHTJG010000012">
    <property type="protein sequence ID" value="MFD0948338.1"/>
    <property type="molecule type" value="Genomic_DNA"/>
</dbReference>
<sequence length="329" mass="34204">MKAILAFGALAAALPVASPVAAQAVGAAAEGPVIRVTVLGSGTPVPSRDQAGTAILVEAGGRKLLFDCGRGCTTRLAQRDPALVAGVDLLFLTHLHSDHVAGVPDLWLNGWTQGRAAPLRIWGPKGTKRLMAGLRKAFADDIRYRLDDGIPANDDGLKRAVTMIKRDGVVFDEGGLRVTAFRVHHGDHLPAYGYRIDFGGKSVLISGDTGPTPALAANGGGADVALMEVVSPPMAAYVRRSFAPDQAEKVLALHLSAAEAADVLAAIRPGLAVYYHTVANCPAEAALRAATAPRFAGPLLVARDLTEITILADRIETSAPPGAPECEGR</sequence>
<comment type="caution">
    <text evidence="4">The sequence shown here is derived from an EMBL/GenBank/DDBJ whole genome shotgun (WGS) entry which is preliminary data.</text>
</comment>
<dbReference type="SMART" id="SM00849">
    <property type="entry name" value="Lactamase_B"/>
    <property type="match status" value="1"/>
</dbReference>
<reference evidence="5" key="1">
    <citation type="journal article" date="2019" name="Int. J. Syst. Evol. Microbiol.">
        <title>The Global Catalogue of Microorganisms (GCM) 10K type strain sequencing project: providing services to taxonomists for standard genome sequencing and annotation.</title>
        <authorList>
            <consortium name="The Broad Institute Genomics Platform"/>
            <consortium name="The Broad Institute Genome Sequencing Center for Infectious Disease"/>
            <person name="Wu L."/>
            <person name="Ma J."/>
        </authorList>
    </citation>
    <scope>NUCLEOTIDE SEQUENCE [LARGE SCALE GENOMIC DNA]</scope>
    <source>
        <strain evidence="5">CCUG 62982</strain>
    </source>
</reference>
<dbReference type="InterPro" id="IPR001279">
    <property type="entry name" value="Metallo-B-lactamas"/>
</dbReference>
<organism evidence="4 5">
    <name type="scientific">Sphingomonas canadensis</name>
    <dbReference type="NCBI Taxonomy" id="1219257"/>
    <lineage>
        <taxon>Bacteria</taxon>
        <taxon>Pseudomonadati</taxon>
        <taxon>Pseudomonadota</taxon>
        <taxon>Alphaproteobacteria</taxon>
        <taxon>Sphingomonadales</taxon>
        <taxon>Sphingomonadaceae</taxon>
        <taxon>Sphingomonas</taxon>
    </lineage>
</organism>